<reference evidence="2" key="1">
    <citation type="journal article" date="2019" name="Int. J. Syst. Evol. Microbiol.">
        <title>The Global Catalogue of Microorganisms (GCM) 10K type strain sequencing project: providing services to taxonomists for standard genome sequencing and annotation.</title>
        <authorList>
            <consortium name="The Broad Institute Genomics Platform"/>
            <consortium name="The Broad Institute Genome Sequencing Center for Infectious Disease"/>
            <person name="Wu L."/>
            <person name="Ma J."/>
        </authorList>
    </citation>
    <scope>NUCLEOTIDE SEQUENCE [LARGE SCALE GENOMIC DNA]</scope>
    <source>
        <strain evidence="2">CGMCC 1.12811</strain>
    </source>
</reference>
<evidence type="ECO:0000313" key="2">
    <source>
        <dbReference type="Proteomes" id="UP000658793"/>
    </source>
</evidence>
<proteinExistence type="predicted"/>
<gene>
    <name evidence="1" type="ORF">GCM10008015_18370</name>
</gene>
<evidence type="ECO:0000313" key="1">
    <source>
        <dbReference type="EMBL" id="GGA78006.1"/>
    </source>
</evidence>
<dbReference type="EMBL" id="BMGA01000004">
    <property type="protein sequence ID" value="GGA78006.1"/>
    <property type="molecule type" value="Genomic_DNA"/>
</dbReference>
<accession>A0ABQ1HJE1</accession>
<organism evidence="1 2">
    <name type="scientific">Flavobacterium palustre</name>
    <dbReference type="NCBI Taxonomy" id="1476463"/>
    <lineage>
        <taxon>Bacteria</taxon>
        <taxon>Pseudomonadati</taxon>
        <taxon>Bacteroidota</taxon>
        <taxon>Flavobacteriia</taxon>
        <taxon>Flavobacteriales</taxon>
        <taxon>Flavobacteriaceae</taxon>
        <taxon>Flavobacterium</taxon>
    </lineage>
</organism>
<sequence>MNAKGKKSKIDKVEETVAAYDISKTKQQGVDHATFDFDAEFEKGYTLEEFKAEMHKRIQAYPWKK</sequence>
<dbReference type="Proteomes" id="UP000658793">
    <property type="component" value="Unassembled WGS sequence"/>
</dbReference>
<name>A0ABQ1HJE1_9FLAO</name>
<keyword evidence="2" id="KW-1185">Reference proteome</keyword>
<comment type="caution">
    <text evidence="1">The sequence shown here is derived from an EMBL/GenBank/DDBJ whole genome shotgun (WGS) entry which is preliminary data.</text>
</comment>
<dbReference type="RefSeq" id="WP_188494019.1">
    <property type="nucleotide sequence ID" value="NZ_BMGA01000004.1"/>
</dbReference>
<protein>
    <recommendedName>
        <fullName evidence="3">Antitoxin VbhA domain-containing protein</fullName>
    </recommendedName>
</protein>
<evidence type="ECO:0008006" key="3">
    <source>
        <dbReference type="Google" id="ProtNLM"/>
    </source>
</evidence>